<evidence type="ECO:0000313" key="3">
    <source>
        <dbReference type="Proteomes" id="UP001500552"/>
    </source>
</evidence>
<comment type="caution">
    <text evidence="2">The sequence shown here is derived from an EMBL/GenBank/DDBJ whole genome shotgun (WGS) entry which is preliminary data.</text>
</comment>
<evidence type="ECO:0000256" key="1">
    <source>
        <dbReference type="SAM" id="Phobius"/>
    </source>
</evidence>
<keyword evidence="3" id="KW-1185">Reference proteome</keyword>
<sequence length="136" mass="15585">MSWKETKLYSILNTKCPRCHEGDMFPKGTLYDLRKFSEMNEKCSCCGQVFEPEPGYYYGAMFVSYAFSTAIFVAVWIALSYLVEEVTLAMMIGVLLVVVVGLLPINFRLSRSTWINFFIRYKGPCQHTSESGSRSR</sequence>
<name>A0ABP8M8X2_9BACT</name>
<feature type="transmembrane region" description="Helical" evidence="1">
    <location>
        <begin position="62"/>
        <end position="82"/>
    </location>
</feature>
<dbReference type="RefSeq" id="WP_345163660.1">
    <property type="nucleotide sequence ID" value="NZ_BAABHC010000042.1"/>
</dbReference>
<protein>
    <submittedName>
        <fullName evidence="2">DUF983 domain-containing protein</fullName>
    </submittedName>
</protein>
<gene>
    <name evidence="2" type="ORF">GCM10023188_48550</name>
</gene>
<dbReference type="Proteomes" id="UP001500552">
    <property type="component" value="Unassembled WGS sequence"/>
</dbReference>
<dbReference type="InterPro" id="IPR009325">
    <property type="entry name" value="DUF983"/>
</dbReference>
<evidence type="ECO:0000313" key="2">
    <source>
        <dbReference type="EMBL" id="GAA4445419.1"/>
    </source>
</evidence>
<organism evidence="2 3">
    <name type="scientific">Pontibacter saemangeumensis</name>
    <dbReference type="NCBI Taxonomy" id="1084525"/>
    <lineage>
        <taxon>Bacteria</taxon>
        <taxon>Pseudomonadati</taxon>
        <taxon>Bacteroidota</taxon>
        <taxon>Cytophagia</taxon>
        <taxon>Cytophagales</taxon>
        <taxon>Hymenobacteraceae</taxon>
        <taxon>Pontibacter</taxon>
    </lineage>
</organism>
<proteinExistence type="predicted"/>
<keyword evidence="1" id="KW-0812">Transmembrane</keyword>
<dbReference type="EMBL" id="BAABHC010000042">
    <property type="protein sequence ID" value="GAA4445419.1"/>
    <property type="molecule type" value="Genomic_DNA"/>
</dbReference>
<dbReference type="Pfam" id="PF06170">
    <property type="entry name" value="DUF983"/>
    <property type="match status" value="1"/>
</dbReference>
<feature type="transmembrane region" description="Helical" evidence="1">
    <location>
        <begin position="88"/>
        <end position="107"/>
    </location>
</feature>
<keyword evidence="1" id="KW-1133">Transmembrane helix</keyword>
<accession>A0ABP8M8X2</accession>
<keyword evidence="1" id="KW-0472">Membrane</keyword>
<reference evidence="3" key="1">
    <citation type="journal article" date="2019" name="Int. J. Syst. Evol. Microbiol.">
        <title>The Global Catalogue of Microorganisms (GCM) 10K type strain sequencing project: providing services to taxonomists for standard genome sequencing and annotation.</title>
        <authorList>
            <consortium name="The Broad Institute Genomics Platform"/>
            <consortium name="The Broad Institute Genome Sequencing Center for Infectious Disease"/>
            <person name="Wu L."/>
            <person name="Ma J."/>
        </authorList>
    </citation>
    <scope>NUCLEOTIDE SEQUENCE [LARGE SCALE GENOMIC DNA]</scope>
    <source>
        <strain evidence="3">JCM 17926</strain>
    </source>
</reference>